<name>A0ABW5R435_9BACL</name>
<dbReference type="RefSeq" id="WP_379278414.1">
    <property type="nucleotide sequence ID" value="NZ_JBHUGT010000007.1"/>
</dbReference>
<gene>
    <name evidence="1" type="ORF">ACFSW5_22695</name>
</gene>
<dbReference type="Proteomes" id="UP001597493">
    <property type="component" value="Unassembled WGS sequence"/>
</dbReference>
<accession>A0ABW5R435</accession>
<dbReference type="EMBL" id="JBHUMY010000038">
    <property type="protein sequence ID" value="MFD2663071.1"/>
    <property type="molecule type" value="Genomic_DNA"/>
</dbReference>
<reference evidence="2" key="1">
    <citation type="journal article" date="2019" name="Int. J. Syst. Evol. Microbiol.">
        <title>The Global Catalogue of Microorganisms (GCM) 10K type strain sequencing project: providing services to taxonomists for standard genome sequencing and annotation.</title>
        <authorList>
            <consortium name="The Broad Institute Genomics Platform"/>
            <consortium name="The Broad Institute Genome Sequencing Center for Infectious Disease"/>
            <person name="Wu L."/>
            <person name="Ma J."/>
        </authorList>
    </citation>
    <scope>NUCLEOTIDE SEQUENCE [LARGE SCALE GENOMIC DNA]</scope>
    <source>
        <strain evidence="2">TISTR 1827</strain>
    </source>
</reference>
<protein>
    <submittedName>
        <fullName evidence="1">Uncharacterized protein</fullName>
    </submittedName>
</protein>
<sequence length="63" mass="7403">MNPTRYDLKNNADFFYAIFCEKHVYYISENKIGCGQIDLFTDAYVIIDGESFNREASIFYVDN</sequence>
<organism evidence="1 2">
    <name type="scientific">Paenibacillus thailandensis</name>
    <dbReference type="NCBI Taxonomy" id="393250"/>
    <lineage>
        <taxon>Bacteria</taxon>
        <taxon>Bacillati</taxon>
        <taxon>Bacillota</taxon>
        <taxon>Bacilli</taxon>
        <taxon>Bacillales</taxon>
        <taxon>Paenibacillaceae</taxon>
        <taxon>Paenibacillus</taxon>
    </lineage>
</organism>
<evidence type="ECO:0000313" key="1">
    <source>
        <dbReference type="EMBL" id="MFD2663071.1"/>
    </source>
</evidence>
<proteinExistence type="predicted"/>
<evidence type="ECO:0000313" key="2">
    <source>
        <dbReference type="Proteomes" id="UP001597493"/>
    </source>
</evidence>
<comment type="caution">
    <text evidence="1">The sequence shown here is derived from an EMBL/GenBank/DDBJ whole genome shotgun (WGS) entry which is preliminary data.</text>
</comment>
<keyword evidence="2" id="KW-1185">Reference proteome</keyword>